<name>A0A1Y2DFQ8_9FUNG</name>
<evidence type="ECO:0000256" key="1">
    <source>
        <dbReference type="SAM" id="MobiDB-lite"/>
    </source>
</evidence>
<dbReference type="Proteomes" id="UP000193920">
    <property type="component" value="Unassembled WGS sequence"/>
</dbReference>
<dbReference type="EMBL" id="MCOG01000068">
    <property type="protein sequence ID" value="ORY57956.1"/>
    <property type="molecule type" value="Genomic_DNA"/>
</dbReference>
<accession>A0A1Y2DFQ8</accession>
<organism evidence="2 3">
    <name type="scientific">Neocallimastix californiae</name>
    <dbReference type="NCBI Taxonomy" id="1754190"/>
    <lineage>
        <taxon>Eukaryota</taxon>
        <taxon>Fungi</taxon>
        <taxon>Fungi incertae sedis</taxon>
        <taxon>Chytridiomycota</taxon>
        <taxon>Chytridiomycota incertae sedis</taxon>
        <taxon>Neocallimastigomycetes</taxon>
        <taxon>Neocallimastigales</taxon>
        <taxon>Neocallimastigaceae</taxon>
        <taxon>Neocallimastix</taxon>
    </lineage>
</organism>
<gene>
    <name evidence="2" type="ORF">LY90DRAFT_506357</name>
</gene>
<comment type="caution">
    <text evidence="2">The sequence shown here is derived from an EMBL/GenBank/DDBJ whole genome shotgun (WGS) entry which is preliminary data.</text>
</comment>
<feature type="region of interest" description="Disordered" evidence="1">
    <location>
        <begin position="55"/>
        <end position="127"/>
    </location>
</feature>
<evidence type="ECO:0000313" key="2">
    <source>
        <dbReference type="EMBL" id="ORY57956.1"/>
    </source>
</evidence>
<sequence>MIEYVTKQTNKLPESEWRIYANFDWQKELENQKKENKLNNKFDTRETYYYKNVINKKEEKEENGKQPENDNLPTNPVNNENVVNEPILIESDNYNEENEKENEDIPRASCSLLGRQNKRTNPFAIDD</sequence>
<evidence type="ECO:0000313" key="3">
    <source>
        <dbReference type="Proteomes" id="UP000193920"/>
    </source>
</evidence>
<feature type="compositionally biased region" description="Low complexity" evidence="1">
    <location>
        <begin position="69"/>
        <end position="92"/>
    </location>
</feature>
<proteinExistence type="predicted"/>
<dbReference type="AlphaFoldDB" id="A0A1Y2DFQ8"/>
<feature type="compositionally biased region" description="Basic and acidic residues" evidence="1">
    <location>
        <begin position="55"/>
        <end position="68"/>
    </location>
</feature>
<keyword evidence="3" id="KW-1185">Reference proteome</keyword>
<reference evidence="2 3" key="1">
    <citation type="submission" date="2016-08" db="EMBL/GenBank/DDBJ databases">
        <title>A Parts List for Fungal Cellulosomes Revealed by Comparative Genomics.</title>
        <authorList>
            <consortium name="DOE Joint Genome Institute"/>
            <person name="Haitjema C.H."/>
            <person name="Gilmore S.P."/>
            <person name="Henske J.K."/>
            <person name="Solomon K.V."/>
            <person name="De Groot R."/>
            <person name="Kuo A."/>
            <person name="Mondo S.J."/>
            <person name="Salamov A.A."/>
            <person name="Labutti K."/>
            <person name="Zhao Z."/>
            <person name="Chiniquy J."/>
            <person name="Barry K."/>
            <person name="Brewer H.M."/>
            <person name="Purvine S.O."/>
            <person name="Wright A.T."/>
            <person name="Boxma B."/>
            <person name="Van Alen T."/>
            <person name="Hackstein J.H."/>
            <person name="Baker S.E."/>
            <person name="Grigoriev I.V."/>
            <person name="O'Malley M.A."/>
        </authorList>
    </citation>
    <scope>NUCLEOTIDE SEQUENCE [LARGE SCALE GENOMIC DNA]</scope>
    <source>
        <strain evidence="2 3">G1</strain>
    </source>
</reference>
<protein>
    <submittedName>
        <fullName evidence="2">Uncharacterized protein</fullName>
    </submittedName>
</protein>
<feature type="compositionally biased region" description="Acidic residues" evidence="1">
    <location>
        <begin position="93"/>
        <end position="102"/>
    </location>
</feature>